<feature type="compositionally biased region" description="Low complexity" evidence="1">
    <location>
        <begin position="51"/>
        <end position="63"/>
    </location>
</feature>
<dbReference type="EMBL" id="CAUYUJ010008391">
    <property type="protein sequence ID" value="CAK0823811.1"/>
    <property type="molecule type" value="Genomic_DNA"/>
</dbReference>
<evidence type="ECO:0000313" key="3">
    <source>
        <dbReference type="Proteomes" id="UP001189429"/>
    </source>
</evidence>
<sequence length="113" mass="11578">MGGALTRARERPRPWQRGPRGIGSGIGYLVLPRGAEAGNGAAAPGKPPRAPAAAARAVAGRGETTARRQRPTARPSLRQLPPTRPSPEAAAVLVPGALVLVLAHLHDLALVLA</sequence>
<evidence type="ECO:0000256" key="1">
    <source>
        <dbReference type="SAM" id="MobiDB-lite"/>
    </source>
</evidence>
<dbReference type="Proteomes" id="UP001189429">
    <property type="component" value="Unassembled WGS sequence"/>
</dbReference>
<protein>
    <submittedName>
        <fullName evidence="2">Uncharacterized protein</fullName>
    </submittedName>
</protein>
<feature type="region of interest" description="Disordered" evidence="1">
    <location>
        <begin position="1"/>
        <end position="23"/>
    </location>
</feature>
<keyword evidence="3" id="KW-1185">Reference proteome</keyword>
<comment type="caution">
    <text evidence="2">The sequence shown here is derived from an EMBL/GenBank/DDBJ whole genome shotgun (WGS) entry which is preliminary data.</text>
</comment>
<reference evidence="2" key="1">
    <citation type="submission" date="2023-10" db="EMBL/GenBank/DDBJ databases">
        <authorList>
            <person name="Chen Y."/>
            <person name="Shah S."/>
            <person name="Dougan E. K."/>
            <person name="Thang M."/>
            <person name="Chan C."/>
        </authorList>
    </citation>
    <scope>NUCLEOTIDE SEQUENCE [LARGE SCALE GENOMIC DNA]</scope>
</reference>
<accession>A0ABN9RXE9</accession>
<name>A0ABN9RXE9_9DINO</name>
<feature type="region of interest" description="Disordered" evidence="1">
    <location>
        <begin position="37"/>
        <end position="88"/>
    </location>
</feature>
<gene>
    <name evidence="2" type="ORF">PCOR1329_LOCUS24387</name>
</gene>
<proteinExistence type="predicted"/>
<organism evidence="2 3">
    <name type="scientific">Prorocentrum cordatum</name>
    <dbReference type="NCBI Taxonomy" id="2364126"/>
    <lineage>
        <taxon>Eukaryota</taxon>
        <taxon>Sar</taxon>
        <taxon>Alveolata</taxon>
        <taxon>Dinophyceae</taxon>
        <taxon>Prorocentrales</taxon>
        <taxon>Prorocentraceae</taxon>
        <taxon>Prorocentrum</taxon>
    </lineage>
</organism>
<evidence type="ECO:0000313" key="2">
    <source>
        <dbReference type="EMBL" id="CAK0823811.1"/>
    </source>
</evidence>